<dbReference type="GO" id="GO:0005524">
    <property type="term" value="F:ATP binding"/>
    <property type="evidence" value="ECO:0007669"/>
    <property type="project" value="UniProtKB-UniRule"/>
</dbReference>
<dbReference type="GO" id="GO:0004527">
    <property type="term" value="F:exonuclease activity"/>
    <property type="evidence" value="ECO:0007669"/>
    <property type="project" value="UniProtKB-KW"/>
</dbReference>
<dbReference type="InterPro" id="IPR014017">
    <property type="entry name" value="DNA_helicase_UvrD-like_C"/>
</dbReference>
<dbReference type="GO" id="GO:0043138">
    <property type="term" value="F:3'-5' DNA helicase activity"/>
    <property type="evidence" value="ECO:0007669"/>
    <property type="project" value="UniProtKB-EC"/>
</dbReference>
<protein>
    <recommendedName>
        <fullName evidence="12">DNA 3'-5' helicase</fullName>
        <ecNumber evidence="12">5.6.2.4</ecNumber>
    </recommendedName>
    <alternativeName>
        <fullName evidence="13">DNA 3'-5' helicase II</fullName>
    </alternativeName>
</protein>
<dbReference type="GO" id="GO:0003677">
    <property type="term" value="F:DNA binding"/>
    <property type="evidence" value="ECO:0007669"/>
    <property type="project" value="UniProtKB-KW"/>
</dbReference>
<dbReference type="Gene3D" id="3.40.50.300">
    <property type="entry name" value="P-loop containing nucleotide triphosphate hydrolases"/>
    <property type="match status" value="4"/>
</dbReference>
<evidence type="ECO:0000256" key="3">
    <source>
        <dbReference type="ARBA" id="ARBA00022763"/>
    </source>
</evidence>
<evidence type="ECO:0000256" key="5">
    <source>
        <dbReference type="ARBA" id="ARBA00022806"/>
    </source>
</evidence>
<evidence type="ECO:0000256" key="10">
    <source>
        <dbReference type="ARBA" id="ARBA00023235"/>
    </source>
</evidence>
<dbReference type="Pfam" id="PF00580">
    <property type="entry name" value="UvrD-helicase"/>
    <property type="match status" value="1"/>
</dbReference>
<evidence type="ECO:0000313" key="19">
    <source>
        <dbReference type="EMBL" id="TCT10679.1"/>
    </source>
</evidence>
<evidence type="ECO:0000256" key="4">
    <source>
        <dbReference type="ARBA" id="ARBA00022801"/>
    </source>
</evidence>
<keyword evidence="20" id="KW-1185">Reference proteome</keyword>
<comment type="caution">
    <text evidence="19">The sequence shown here is derived from an EMBL/GenBank/DDBJ whole genome shotgun (WGS) entry which is preliminary data.</text>
</comment>
<evidence type="ECO:0000256" key="8">
    <source>
        <dbReference type="ARBA" id="ARBA00023125"/>
    </source>
</evidence>
<keyword evidence="4 15" id="KW-0378">Hydrolase</keyword>
<evidence type="ECO:0000256" key="6">
    <source>
        <dbReference type="ARBA" id="ARBA00022839"/>
    </source>
</evidence>
<keyword evidence="2 15" id="KW-0547">Nucleotide-binding</keyword>
<dbReference type="NCBIfam" id="TIGR02784">
    <property type="entry name" value="addA_alphas"/>
    <property type="match status" value="1"/>
</dbReference>
<dbReference type="Gene3D" id="3.90.320.10">
    <property type="match status" value="1"/>
</dbReference>
<dbReference type="PANTHER" id="PTHR11070:SF2">
    <property type="entry name" value="ATP-DEPENDENT DNA HELICASE SRS2"/>
    <property type="match status" value="1"/>
</dbReference>
<dbReference type="AlphaFoldDB" id="A0A4R3MEE9"/>
<accession>A0A4R3MEE9</accession>
<dbReference type="SUPFAM" id="SSF52540">
    <property type="entry name" value="P-loop containing nucleoside triphosphate hydrolases"/>
    <property type="match status" value="1"/>
</dbReference>
<dbReference type="Pfam" id="PF13361">
    <property type="entry name" value="UvrD_C"/>
    <property type="match status" value="1"/>
</dbReference>
<evidence type="ECO:0000256" key="12">
    <source>
        <dbReference type="ARBA" id="ARBA00034808"/>
    </source>
</evidence>
<dbReference type="PANTHER" id="PTHR11070">
    <property type="entry name" value="UVRD / RECB / PCRA DNA HELICASE FAMILY MEMBER"/>
    <property type="match status" value="1"/>
</dbReference>
<keyword evidence="5 15" id="KW-0347">Helicase</keyword>
<keyword evidence="7 15" id="KW-0067">ATP-binding</keyword>
<dbReference type="InterPro" id="IPR014151">
    <property type="entry name" value="DNA_helicase_AddA"/>
</dbReference>
<dbReference type="Proteomes" id="UP000295678">
    <property type="component" value="Unassembled WGS sequence"/>
</dbReference>
<evidence type="ECO:0000256" key="2">
    <source>
        <dbReference type="ARBA" id="ARBA00022741"/>
    </source>
</evidence>
<comment type="catalytic activity">
    <reaction evidence="14">
        <text>ATP + H2O = ADP + phosphate + H(+)</text>
        <dbReference type="Rhea" id="RHEA:13065"/>
        <dbReference type="ChEBI" id="CHEBI:15377"/>
        <dbReference type="ChEBI" id="CHEBI:15378"/>
        <dbReference type="ChEBI" id="CHEBI:30616"/>
        <dbReference type="ChEBI" id="CHEBI:43474"/>
        <dbReference type="ChEBI" id="CHEBI:456216"/>
        <dbReference type="EC" id="5.6.2.4"/>
    </reaction>
</comment>
<evidence type="ECO:0000256" key="13">
    <source>
        <dbReference type="ARBA" id="ARBA00034923"/>
    </source>
</evidence>
<evidence type="ECO:0000256" key="16">
    <source>
        <dbReference type="SAM" id="MobiDB-lite"/>
    </source>
</evidence>
<dbReference type="InterPro" id="IPR011604">
    <property type="entry name" value="PDDEXK-like_dom_sf"/>
</dbReference>
<keyword evidence="8" id="KW-0238">DNA-binding</keyword>
<dbReference type="EC" id="5.6.2.4" evidence="12"/>
<gene>
    <name evidence="19" type="ORF">EDC22_105178</name>
</gene>
<dbReference type="EMBL" id="SMAK01000005">
    <property type="protein sequence ID" value="TCT10679.1"/>
    <property type="molecule type" value="Genomic_DNA"/>
</dbReference>
<dbReference type="PROSITE" id="PS51198">
    <property type="entry name" value="UVRD_HELICASE_ATP_BIND"/>
    <property type="match status" value="1"/>
</dbReference>
<evidence type="ECO:0000256" key="14">
    <source>
        <dbReference type="ARBA" id="ARBA00048988"/>
    </source>
</evidence>
<dbReference type="InterPro" id="IPR000212">
    <property type="entry name" value="DNA_helicase_UvrD/REP"/>
</dbReference>
<evidence type="ECO:0000256" key="11">
    <source>
        <dbReference type="ARBA" id="ARBA00034617"/>
    </source>
</evidence>
<dbReference type="Gene3D" id="1.10.486.10">
    <property type="entry name" value="PCRA, domain 4"/>
    <property type="match status" value="1"/>
</dbReference>
<comment type="catalytic activity">
    <reaction evidence="11">
        <text>Couples ATP hydrolysis with the unwinding of duplex DNA by translocating in the 3'-5' direction.</text>
        <dbReference type="EC" id="5.6.2.4"/>
    </reaction>
</comment>
<feature type="binding site" evidence="15">
    <location>
        <begin position="30"/>
        <end position="37"/>
    </location>
    <ligand>
        <name>ATP</name>
        <dbReference type="ChEBI" id="CHEBI:30616"/>
    </ligand>
</feature>
<feature type="domain" description="UvrD-like helicase C-terminal" evidence="18">
    <location>
        <begin position="520"/>
        <end position="793"/>
    </location>
</feature>
<dbReference type="GO" id="GO:0000725">
    <property type="term" value="P:recombinational repair"/>
    <property type="evidence" value="ECO:0007669"/>
    <property type="project" value="TreeGrafter"/>
</dbReference>
<evidence type="ECO:0000256" key="9">
    <source>
        <dbReference type="ARBA" id="ARBA00023204"/>
    </source>
</evidence>
<dbReference type="GO" id="GO:0005829">
    <property type="term" value="C:cytosol"/>
    <property type="evidence" value="ECO:0007669"/>
    <property type="project" value="TreeGrafter"/>
</dbReference>
<dbReference type="SUPFAM" id="SSF52980">
    <property type="entry name" value="Restriction endonuclease-like"/>
    <property type="match status" value="1"/>
</dbReference>
<evidence type="ECO:0000256" key="15">
    <source>
        <dbReference type="PROSITE-ProRule" id="PRU00560"/>
    </source>
</evidence>
<dbReference type="PROSITE" id="PS51217">
    <property type="entry name" value="UVRD_HELICASE_CTER"/>
    <property type="match status" value="1"/>
</dbReference>
<keyword evidence="10" id="KW-0413">Isomerase</keyword>
<keyword evidence="9" id="KW-0234">DNA repair</keyword>
<dbReference type="InterPro" id="IPR011335">
    <property type="entry name" value="Restrct_endonuc-II-like"/>
</dbReference>
<name>A0A4R3MEE9_9HYPH</name>
<reference evidence="19 20" key="1">
    <citation type="submission" date="2019-03" db="EMBL/GenBank/DDBJ databases">
        <title>Genomic Encyclopedia of Type Strains, Phase IV (KMG-IV): sequencing the most valuable type-strain genomes for metagenomic binning, comparative biology and taxonomic classification.</title>
        <authorList>
            <person name="Goeker M."/>
        </authorList>
    </citation>
    <scope>NUCLEOTIDE SEQUENCE [LARGE SCALE GENOMIC DNA]</scope>
    <source>
        <strain evidence="19 20">DSM 19345</strain>
    </source>
</reference>
<evidence type="ECO:0000259" key="18">
    <source>
        <dbReference type="PROSITE" id="PS51217"/>
    </source>
</evidence>
<evidence type="ECO:0000256" key="7">
    <source>
        <dbReference type="ARBA" id="ARBA00022840"/>
    </source>
</evidence>
<proteinExistence type="predicted"/>
<dbReference type="InterPro" id="IPR014016">
    <property type="entry name" value="UvrD-like_ATP-bd"/>
</dbReference>
<evidence type="ECO:0000256" key="1">
    <source>
        <dbReference type="ARBA" id="ARBA00022722"/>
    </source>
</evidence>
<dbReference type="GO" id="GO:0033202">
    <property type="term" value="C:DNA helicase complex"/>
    <property type="evidence" value="ECO:0007669"/>
    <property type="project" value="TreeGrafter"/>
</dbReference>
<organism evidence="19 20">
    <name type="scientific">Tepidamorphus gemmatus</name>
    <dbReference type="NCBI Taxonomy" id="747076"/>
    <lineage>
        <taxon>Bacteria</taxon>
        <taxon>Pseudomonadati</taxon>
        <taxon>Pseudomonadota</taxon>
        <taxon>Alphaproteobacteria</taxon>
        <taxon>Hyphomicrobiales</taxon>
        <taxon>Tepidamorphaceae</taxon>
        <taxon>Tepidamorphus</taxon>
    </lineage>
</organism>
<dbReference type="InterPro" id="IPR038726">
    <property type="entry name" value="PDDEXK_AddAB-type"/>
</dbReference>
<feature type="region of interest" description="Disordered" evidence="16">
    <location>
        <begin position="906"/>
        <end position="934"/>
    </location>
</feature>
<keyword evidence="3" id="KW-0227">DNA damage</keyword>
<evidence type="ECO:0000313" key="20">
    <source>
        <dbReference type="Proteomes" id="UP000295678"/>
    </source>
</evidence>
<feature type="domain" description="UvrD-like helicase ATP-binding" evidence="17">
    <location>
        <begin position="9"/>
        <end position="488"/>
    </location>
</feature>
<evidence type="ECO:0000259" key="17">
    <source>
        <dbReference type="PROSITE" id="PS51198"/>
    </source>
</evidence>
<sequence>MTNVAARPLDATIAAQREASDPRVSAWVKANAGAGKTYVLAQRVLRLLLAGTNPSRLLCITYTKAAASEMANRVFDWLAGWAIADDATLADEIARITGRRPTAAEAERARRLFAEAVETPGGLKIQTIHAFCERLLQQFPFEASVTAGFTVLDDRTAAELLATARGEILMQAATDAQLSAALAVVVARLSDTSLDGLIAEVVSRRSELLDWLHDGGDLGRALDSLGAAIGLPSGTTEAGLIDEILAGRSLPRSEWASVATWMRQGSTRDEHLGDRLAAAAAAVGNAALDDYLAVFLTREGTARRAIVTNALAAAEPELCRRLEAERDRVARLAPQLSAARLLEFNRALFTIADAILQRYQSIKSLRGLLDFDDLIERTAMLLTRTDAAWVLYKLDGGIDHILVDEAQDTSPRQWEIIDRIAGEFFAGEGARQADRTVFAVGDIKQSIYSFQGAEPARFAAMRKHFERAAREVGKPFRGVTLRLSFRSTPAILKAVDEVFRTGPAAAGVVLEVDREEVIHTAVRERDPGLVEIWPVIEPEPVEPVTPWDAPLDVERAESPAARLASRIARTIRGWIDREERLEATGLPIRPGDVMILLARRKPFAELMIRALKAHGIPVAGADRMVLTDHIAVMDLVAVGRFALMPEDDLTLAALLKSPLIGLGEDDLMALAAGRRGSLWQALVEKAETDAALAPIRDLLADWRARVGFQRPYDFYAGLLGAGRGRAAFHARLGAEAFEALDEFLGLALAYERAETPSLPGFLAWLEAAPTEIKRDMDKGRDEVRVMTVHGAKGLEAPVVFLPDCARAASGRSVGPLFRFGEGPGGPLVFAPSKAEDCAATATLREAAERARAAEENRLLYVAMTRARDRLYIAGFRNGTRRTSEPTWHDIVSSALDPLLVDADTPDGPVRRLVGEGEAAPVARQTGSGTGQEPLPAWLREPAAAEAATGPALAPSRLAGHAPGFRAATDPAGAAAARRRGTVIHRLLESLPEIAVPDRAAAAARALQVLAPDWTQQDREAIAARVLAILADPVFAPVFAPGGLAEATIAGPGGPNGERVLGQVDRLLVCADEVLIVDYKTDRLVPDGPDGVPQAYRAQLDAYRRLAARIWPGKTVRTALLWTSAPRLMQIG</sequence>
<keyword evidence="1" id="KW-0540">Nuclease</keyword>
<dbReference type="Pfam" id="PF12705">
    <property type="entry name" value="PDDEXK_1"/>
    <property type="match status" value="1"/>
</dbReference>
<keyword evidence="6" id="KW-0269">Exonuclease</keyword>
<dbReference type="RefSeq" id="WP_165926862.1">
    <property type="nucleotide sequence ID" value="NZ_SMAK01000005.1"/>
</dbReference>
<dbReference type="InterPro" id="IPR027417">
    <property type="entry name" value="P-loop_NTPase"/>
</dbReference>